<feature type="domain" description="Spore germination GerAC-like C-terminal" evidence="8">
    <location>
        <begin position="193"/>
        <end position="364"/>
    </location>
</feature>
<dbReference type="InterPro" id="IPR038501">
    <property type="entry name" value="Spore_GerAC_C_sf"/>
</dbReference>
<accession>A0A841U7U1</accession>
<reference evidence="10 11" key="1">
    <citation type="submission" date="2020-08" db="EMBL/GenBank/DDBJ databases">
        <title>Cohnella phylogeny.</title>
        <authorList>
            <person name="Dunlap C."/>
        </authorList>
    </citation>
    <scope>NUCLEOTIDE SEQUENCE [LARGE SCALE GENOMIC DNA]</scope>
    <source>
        <strain evidence="10 11">DSM 25239</strain>
    </source>
</reference>
<feature type="domain" description="Spore germination protein N-terminal" evidence="9">
    <location>
        <begin position="18"/>
        <end position="184"/>
    </location>
</feature>
<evidence type="ECO:0000256" key="7">
    <source>
        <dbReference type="ARBA" id="ARBA00023288"/>
    </source>
</evidence>
<evidence type="ECO:0000256" key="5">
    <source>
        <dbReference type="ARBA" id="ARBA00023136"/>
    </source>
</evidence>
<dbReference type="PANTHER" id="PTHR35789">
    <property type="entry name" value="SPORE GERMINATION PROTEIN B3"/>
    <property type="match status" value="1"/>
</dbReference>
<dbReference type="GO" id="GO:0016020">
    <property type="term" value="C:membrane"/>
    <property type="evidence" value="ECO:0007669"/>
    <property type="project" value="UniProtKB-SubCell"/>
</dbReference>
<comment type="similarity">
    <text evidence="2">Belongs to the GerABKC lipoprotein family.</text>
</comment>
<proteinExistence type="inferred from homology"/>
<protein>
    <submittedName>
        <fullName evidence="10">Ger(X)C family spore germination protein</fullName>
    </submittedName>
</protein>
<name>A0A841U7U1_9BACL</name>
<dbReference type="Gene3D" id="3.30.300.210">
    <property type="entry name" value="Nutrient germinant receptor protein C, domain 3"/>
    <property type="match status" value="1"/>
</dbReference>
<dbReference type="Proteomes" id="UP000553776">
    <property type="component" value="Unassembled WGS sequence"/>
</dbReference>
<evidence type="ECO:0000256" key="2">
    <source>
        <dbReference type="ARBA" id="ARBA00007886"/>
    </source>
</evidence>
<dbReference type="PROSITE" id="PS51257">
    <property type="entry name" value="PROKAR_LIPOPROTEIN"/>
    <property type="match status" value="1"/>
</dbReference>
<evidence type="ECO:0000259" key="9">
    <source>
        <dbReference type="Pfam" id="PF25198"/>
    </source>
</evidence>
<dbReference type="PANTHER" id="PTHR35789:SF1">
    <property type="entry name" value="SPORE GERMINATION PROTEIN B3"/>
    <property type="match status" value="1"/>
</dbReference>
<keyword evidence="4" id="KW-0732">Signal</keyword>
<dbReference type="InterPro" id="IPR008844">
    <property type="entry name" value="Spore_GerAC-like"/>
</dbReference>
<comment type="subcellular location">
    <subcellularLocation>
        <location evidence="1">Membrane</location>
        <topology evidence="1">Lipid-anchor</topology>
    </subcellularLocation>
</comment>
<keyword evidence="7" id="KW-0449">Lipoprotein</keyword>
<evidence type="ECO:0000313" key="11">
    <source>
        <dbReference type="Proteomes" id="UP000553776"/>
    </source>
</evidence>
<evidence type="ECO:0000256" key="6">
    <source>
        <dbReference type="ARBA" id="ARBA00023139"/>
    </source>
</evidence>
<dbReference type="AlphaFoldDB" id="A0A841U7U1"/>
<dbReference type="RefSeq" id="WP_185138136.1">
    <property type="nucleotide sequence ID" value="NZ_JACJVR010000086.1"/>
</dbReference>
<dbReference type="NCBIfam" id="TIGR02887">
    <property type="entry name" value="spore_ger_x_C"/>
    <property type="match status" value="1"/>
</dbReference>
<sequence length="367" mass="41575">MKKLPLLLAAIVLSGCSDQKIIEKVGFTRTISFEKAEDAEDGRIKVSFSLPKTTQKESIFYSTEARSMRQARLIFDRQNDRRIVNGQLRQVLFGASLAQEGIWKHFDSLLRDPSVGNRVHVLIAEGDVAQLLNKKYPQGSTAGEYIDNLIRTETKVMDVPDTNLYTFARDYYDDGIEPVATILKETPNSIIIDGIALFRGDRYVARIPPEDKMYFGLLLGGVRAGDLFLDFPDERYSSELSTLLYFASRRNVKVTRTGPIMDGLGLKVDLRLTLRGSMLEYNGDLHLERPEDQKKLEAEAARYVQGKCESIIATMQEAKADGIGVGQYVRNTMSYREWKKLDWPEAFSRAKIDVHVEISIKDFGKIQ</sequence>
<keyword evidence="11" id="KW-1185">Reference proteome</keyword>
<evidence type="ECO:0000256" key="1">
    <source>
        <dbReference type="ARBA" id="ARBA00004635"/>
    </source>
</evidence>
<evidence type="ECO:0000313" key="10">
    <source>
        <dbReference type="EMBL" id="MBB6694164.1"/>
    </source>
</evidence>
<evidence type="ECO:0000256" key="3">
    <source>
        <dbReference type="ARBA" id="ARBA00022544"/>
    </source>
</evidence>
<dbReference type="EMBL" id="JACJVR010000086">
    <property type="protein sequence ID" value="MBB6694164.1"/>
    <property type="molecule type" value="Genomic_DNA"/>
</dbReference>
<dbReference type="Pfam" id="PF25198">
    <property type="entry name" value="Spore_GerAC_N"/>
    <property type="match status" value="1"/>
</dbReference>
<keyword evidence="5" id="KW-0472">Membrane</keyword>
<organism evidence="10 11">
    <name type="scientific">Cohnella xylanilytica</name>
    <dbReference type="NCBI Taxonomy" id="557555"/>
    <lineage>
        <taxon>Bacteria</taxon>
        <taxon>Bacillati</taxon>
        <taxon>Bacillota</taxon>
        <taxon>Bacilli</taxon>
        <taxon>Bacillales</taxon>
        <taxon>Paenibacillaceae</taxon>
        <taxon>Cohnella</taxon>
    </lineage>
</organism>
<comment type="caution">
    <text evidence="10">The sequence shown here is derived from an EMBL/GenBank/DDBJ whole genome shotgun (WGS) entry which is preliminary data.</text>
</comment>
<keyword evidence="6" id="KW-0564">Palmitate</keyword>
<dbReference type="InterPro" id="IPR057336">
    <property type="entry name" value="GerAC_N"/>
</dbReference>
<evidence type="ECO:0000256" key="4">
    <source>
        <dbReference type="ARBA" id="ARBA00022729"/>
    </source>
</evidence>
<dbReference type="GO" id="GO:0009847">
    <property type="term" value="P:spore germination"/>
    <property type="evidence" value="ECO:0007669"/>
    <property type="project" value="InterPro"/>
</dbReference>
<dbReference type="Pfam" id="PF05504">
    <property type="entry name" value="Spore_GerAC"/>
    <property type="match status" value="1"/>
</dbReference>
<evidence type="ECO:0000259" key="8">
    <source>
        <dbReference type="Pfam" id="PF05504"/>
    </source>
</evidence>
<keyword evidence="3" id="KW-0309">Germination</keyword>
<dbReference type="InterPro" id="IPR046953">
    <property type="entry name" value="Spore_GerAC-like_C"/>
</dbReference>
<gene>
    <name evidence="10" type="ORF">H7B90_22430</name>
</gene>